<dbReference type="Proteomes" id="UP000019484">
    <property type="component" value="Unassembled WGS sequence"/>
</dbReference>
<dbReference type="PANTHER" id="PTHR32468">
    <property type="entry name" value="CATION/H + ANTIPORTER"/>
    <property type="match status" value="1"/>
</dbReference>
<dbReference type="OrthoDB" id="2687058at2759"/>
<dbReference type="AlphaFoldDB" id="W9Y323"/>
<keyword evidence="6 8" id="KW-0472">Membrane</keyword>
<evidence type="ECO:0000256" key="4">
    <source>
        <dbReference type="ARBA" id="ARBA00022989"/>
    </source>
</evidence>
<dbReference type="HOGENOM" id="CLU_005126_10_0_1"/>
<keyword evidence="2" id="KW-0813">Transport</keyword>
<name>W9Y323_9EURO</name>
<dbReference type="InterPro" id="IPR050794">
    <property type="entry name" value="CPA2_transporter"/>
</dbReference>
<evidence type="ECO:0000256" key="5">
    <source>
        <dbReference type="ARBA" id="ARBA00023065"/>
    </source>
</evidence>
<dbReference type="GeneID" id="19162131"/>
<evidence type="ECO:0000256" key="8">
    <source>
        <dbReference type="SAM" id="Phobius"/>
    </source>
</evidence>
<dbReference type="STRING" id="1182541.W9Y323"/>
<feature type="transmembrane region" description="Helical" evidence="8">
    <location>
        <begin position="364"/>
        <end position="385"/>
    </location>
</feature>
<feature type="region of interest" description="Disordered" evidence="7">
    <location>
        <begin position="694"/>
        <end position="715"/>
    </location>
</feature>
<feature type="region of interest" description="Disordered" evidence="7">
    <location>
        <begin position="854"/>
        <end position="876"/>
    </location>
</feature>
<dbReference type="PANTHER" id="PTHR32468:SF0">
    <property type="entry name" value="K(+)_H(+) ANTIPORTER 1"/>
    <property type="match status" value="1"/>
</dbReference>
<dbReference type="InterPro" id="IPR006153">
    <property type="entry name" value="Cation/H_exchanger_TM"/>
</dbReference>
<evidence type="ECO:0000256" key="2">
    <source>
        <dbReference type="ARBA" id="ARBA00022448"/>
    </source>
</evidence>
<evidence type="ECO:0000259" key="9">
    <source>
        <dbReference type="Pfam" id="PF00999"/>
    </source>
</evidence>
<feature type="compositionally biased region" description="Polar residues" evidence="7">
    <location>
        <begin position="857"/>
        <end position="869"/>
    </location>
</feature>
<evidence type="ECO:0000256" key="7">
    <source>
        <dbReference type="SAM" id="MobiDB-lite"/>
    </source>
</evidence>
<feature type="transmembrane region" description="Helical" evidence="8">
    <location>
        <begin position="430"/>
        <end position="450"/>
    </location>
</feature>
<feature type="compositionally biased region" description="Polar residues" evidence="7">
    <location>
        <begin position="705"/>
        <end position="715"/>
    </location>
</feature>
<keyword evidence="11" id="KW-1185">Reference proteome</keyword>
<dbReference type="EMBL" id="AMWN01000006">
    <property type="protein sequence ID" value="EXJ83646.1"/>
    <property type="molecule type" value="Genomic_DNA"/>
</dbReference>
<feature type="transmembrane region" description="Helical" evidence="8">
    <location>
        <begin position="110"/>
        <end position="130"/>
    </location>
</feature>
<evidence type="ECO:0000313" key="10">
    <source>
        <dbReference type="EMBL" id="EXJ83646.1"/>
    </source>
</evidence>
<evidence type="ECO:0000256" key="6">
    <source>
        <dbReference type="ARBA" id="ARBA00023136"/>
    </source>
</evidence>
<feature type="transmembrane region" description="Helical" evidence="8">
    <location>
        <begin position="142"/>
        <end position="165"/>
    </location>
</feature>
<dbReference type="Pfam" id="PF00999">
    <property type="entry name" value="Na_H_Exchanger"/>
    <property type="match status" value="1"/>
</dbReference>
<comment type="caution">
    <text evidence="10">The sequence shown here is derived from an EMBL/GenBank/DDBJ whole genome shotgun (WGS) entry which is preliminary data.</text>
</comment>
<dbReference type="InterPro" id="IPR038770">
    <property type="entry name" value="Na+/solute_symporter_sf"/>
</dbReference>
<feature type="transmembrane region" description="Helical" evidence="8">
    <location>
        <begin position="48"/>
        <end position="65"/>
    </location>
</feature>
<keyword evidence="5" id="KW-0406">Ion transport</keyword>
<feature type="region of interest" description="Disordered" evidence="7">
    <location>
        <begin position="904"/>
        <end position="933"/>
    </location>
</feature>
<keyword evidence="4 8" id="KW-1133">Transmembrane helix</keyword>
<feature type="transmembrane region" description="Helical" evidence="8">
    <location>
        <begin position="336"/>
        <end position="357"/>
    </location>
</feature>
<dbReference type="eggNOG" id="KOG1650">
    <property type="taxonomic scope" value="Eukaryota"/>
</dbReference>
<proteinExistence type="predicted"/>
<evidence type="ECO:0000256" key="3">
    <source>
        <dbReference type="ARBA" id="ARBA00022692"/>
    </source>
</evidence>
<feature type="transmembrane region" description="Helical" evidence="8">
    <location>
        <begin position="244"/>
        <end position="264"/>
    </location>
</feature>
<sequence length="933" mass="100846">MATATVTEVITKTLQATTSPSASTVRATPQGGVFEHVNPTQYDPKNPLTLFVIQASIVIILTRIIHIPLAYLRQPRVIAEVITGIILGPSIMGRIPGFTKHIFPTASMPAFSLAANLGLVLFLFLVGLEVDLRFLVRNWRIALSVGAAGMALPFGLGAAIAWGLYNEFRNDSDVAPISFGVYMLFIGVAMAITAFPVLCRILTSLKLLSTPVGVIVLSAGVGNDVVGWVLLALCVALVNSGAGLTALWILLVAIGYILFVTFAVRPCFIYLLRRTGSLANGPTQSIVALTVLLVLASAFFTGIIGIHPIFGAFIIGLMAPHEGGFAVKLTEKLEDLVSVLFLPLYFALSGLSTNLGLLDNGITWAYVVGVCAIAFFGKIVGGTLASRLNGLVWRESLTIGCLMSCKGLVELIVLNIGLQAKILTTRTFTIFVVMALVTTFATTPLTTWLYPPWYQQKLELWKQGKIDWDGNPLHHDGDHDDSSEADTLAKTVVARRVLVYLRLDGLPSLFTLVSLFAHKRDELDGLPPQANNQPWAKDREVTQNTQAMASLVTLRRPLQMHALRLMELTERGSSVMRVTEIEEFAGRDPVIKAFGTFGHTRDIAVTGQIAVVPEHSFSSTLLSRAQDLRSDLIIIPWSETGSMSEYAHIFDDKPGDPLANKEFGALVSQMFDQARRACHVAVFIDPSVLSGPGTATADSPVHGRQPQQLSPTMTGKSNVEHVNATVQFKPADSGRYRLLVLYQGYDDDLFAVRLGLQLVKNEMVDLHILNVRMADDDDIEEYSKETGLHGSRTRSDHEFYLLRTCIPEGMRERVSIVDVDVGISGIEAVLAAIAQPSAAETVVLVGRTTPAFGTGEHSLSSSQVMAGSTSRDESRTLGPLATSLVKAVNDRQLNAGLLVVQARREPDEAGPTAPSAGVKGLSQLNRTSTFGTD</sequence>
<gene>
    <name evidence="10" type="ORF">A1O1_07270</name>
</gene>
<comment type="subcellular location">
    <subcellularLocation>
        <location evidence="1">Membrane</location>
        <topology evidence="1">Multi-pass membrane protein</topology>
    </subcellularLocation>
</comment>
<feature type="transmembrane region" description="Helical" evidence="8">
    <location>
        <begin position="397"/>
        <end position="418"/>
    </location>
</feature>
<feature type="transmembrane region" description="Helical" evidence="8">
    <location>
        <begin position="285"/>
        <end position="316"/>
    </location>
</feature>
<feature type="transmembrane region" description="Helical" evidence="8">
    <location>
        <begin position="177"/>
        <end position="202"/>
    </location>
</feature>
<dbReference type="GO" id="GO:1902600">
    <property type="term" value="P:proton transmembrane transport"/>
    <property type="evidence" value="ECO:0007669"/>
    <property type="project" value="InterPro"/>
</dbReference>
<feature type="domain" description="Cation/H+ exchanger transmembrane" evidence="9">
    <location>
        <begin position="60"/>
        <end position="445"/>
    </location>
</feature>
<feature type="compositionally biased region" description="Polar residues" evidence="7">
    <location>
        <begin position="922"/>
        <end position="933"/>
    </location>
</feature>
<protein>
    <recommendedName>
        <fullName evidence="9">Cation/H+ exchanger transmembrane domain-containing protein</fullName>
    </recommendedName>
</protein>
<accession>W9Y323</accession>
<evidence type="ECO:0000256" key="1">
    <source>
        <dbReference type="ARBA" id="ARBA00004141"/>
    </source>
</evidence>
<evidence type="ECO:0000313" key="11">
    <source>
        <dbReference type="Proteomes" id="UP000019484"/>
    </source>
</evidence>
<organism evidence="10 11">
    <name type="scientific">Capronia coronata CBS 617.96</name>
    <dbReference type="NCBI Taxonomy" id="1182541"/>
    <lineage>
        <taxon>Eukaryota</taxon>
        <taxon>Fungi</taxon>
        <taxon>Dikarya</taxon>
        <taxon>Ascomycota</taxon>
        <taxon>Pezizomycotina</taxon>
        <taxon>Eurotiomycetes</taxon>
        <taxon>Chaetothyriomycetidae</taxon>
        <taxon>Chaetothyriales</taxon>
        <taxon>Herpotrichiellaceae</taxon>
        <taxon>Capronia</taxon>
    </lineage>
</organism>
<feature type="transmembrane region" description="Helical" evidence="8">
    <location>
        <begin position="77"/>
        <end position="98"/>
    </location>
</feature>
<keyword evidence="3 8" id="KW-0812">Transmembrane</keyword>
<dbReference type="RefSeq" id="XP_007726332.1">
    <property type="nucleotide sequence ID" value="XM_007728142.1"/>
</dbReference>
<feature type="transmembrane region" description="Helical" evidence="8">
    <location>
        <begin position="214"/>
        <end position="238"/>
    </location>
</feature>
<dbReference type="Gene3D" id="1.20.1530.20">
    <property type="match status" value="1"/>
</dbReference>
<dbReference type="GO" id="GO:0015297">
    <property type="term" value="F:antiporter activity"/>
    <property type="evidence" value="ECO:0007669"/>
    <property type="project" value="InterPro"/>
</dbReference>
<reference evidence="10 11" key="1">
    <citation type="submission" date="2013-03" db="EMBL/GenBank/DDBJ databases">
        <title>The Genome Sequence of Capronia coronata CBS 617.96.</title>
        <authorList>
            <consortium name="The Broad Institute Genomics Platform"/>
            <person name="Cuomo C."/>
            <person name="de Hoog S."/>
            <person name="Gorbushina A."/>
            <person name="Walker B."/>
            <person name="Young S.K."/>
            <person name="Zeng Q."/>
            <person name="Gargeya S."/>
            <person name="Fitzgerald M."/>
            <person name="Haas B."/>
            <person name="Abouelleil A."/>
            <person name="Allen A.W."/>
            <person name="Alvarado L."/>
            <person name="Arachchi H.M."/>
            <person name="Berlin A.M."/>
            <person name="Chapman S.B."/>
            <person name="Gainer-Dewar J."/>
            <person name="Goldberg J."/>
            <person name="Griggs A."/>
            <person name="Gujja S."/>
            <person name="Hansen M."/>
            <person name="Howarth C."/>
            <person name="Imamovic A."/>
            <person name="Ireland A."/>
            <person name="Larimer J."/>
            <person name="McCowan C."/>
            <person name="Murphy C."/>
            <person name="Pearson M."/>
            <person name="Poon T.W."/>
            <person name="Priest M."/>
            <person name="Roberts A."/>
            <person name="Saif S."/>
            <person name="Shea T."/>
            <person name="Sisk P."/>
            <person name="Sykes S."/>
            <person name="Wortman J."/>
            <person name="Nusbaum C."/>
            <person name="Birren B."/>
        </authorList>
    </citation>
    <scope>NUCLEOTIDE SEQUENCE [LARGE SCALE GENOMIC DNA]</scope>
    <source>
        <strain evidence="10 11">CBS 617.96</strain>
    </source>
</reference>
<dbReference type="GO" id="GO:0016020">
    <property type="term" value="C:membrane"/>
    <property type="evidence" value="ECO:0007669"/>
    <property type="project" value="UniProtKB-SubCell"/>
</dbReference>